<evidence type="ECO:0000259" key="1">
    <source>
        <dbReference type="PROSITE" id="PS50042"/>
    </source>
</evidence>
<dbReference type="InterPro" id="IPR014710">
    <property type="entry name" value="RmlC-like_jellyroll"/>
</dbReference>
<evidence type="ECO:0000313" key="2">
    <source>
        <dbReference type="EMBL" id="MBD1545793.1"/>
    </source>
</evidence>
<dbReference type="AlphaFoldDB" id="A0A926NY02"/>
<accession>A0A926NY02</accession>
<protein>
    <submittedName>
        <fullName evidence="2">Crp/Fnr family transcriptional regulator</fullName>
    </submittedName>
</protein>
<proteinExistence type="predicted"/>
<dbReference type="SMART" id="SM00100">
    <property type="entry name" value="cNMP"/>
    <property type="match status" value="1"/>
</dbReference>
<dbReference type="PROSITE" id="PS50042">
    <property type="entry name" value="CNMP_BINDING_3"/>
    <property type="match status" value="1"/>
</dbReference>
<comment type="caution">
    <text evidence="2">The sequence shown here is derived from an EMBL/GenBank/DDBJ whole genome shotgun (WGS) entry which is preliminary data.</text>
</comment>
<sequence length="182" mass="20581">MIAIMSFVENDLFGGLASQKRRFEPGGYLFHRGDPVQSLFRVVEGEVQLVRHQEAGAMIVLQRAMPGDVVAEASLFAASYHCDAVTRIEAIVEIVSRDAFLTHFRHAPDFAETWAARLAREVQVMRLQNEILSLKTVRERLQAWLAWHGDLPAKGEWVQLARQIGVSPEALYREIGKQRARS</sequence>
<reference evidence="2" key="1">
    <citation type="submission" date="2020-05" db="EMBL/GenBank/DDBJ databases">
        <title>Identification of trans-AT polyketide cluster in two marine bacteria, producers of a novel glutaramide-containing polyketide sesbanimide D and analogs.</title>
        <authorList>
            <person name="Kacar D."/>
            <person name="Rodriguez P."/>
            <person name="Canedo L."/>
            <person name="Gonzalez E."/>
            <person name="Galan B."/>
            <person name="De La Calle F."/>
            <person name="Garcia J.L."/>
        </authorList>
    </citation>
    <scope>NUCLEOTIDE SEQUENCE</scope>
    <source>
        <strain evidence="2">PHM038</strain>
    </source>
</reference>
<dbReference type="CDD" id="cd00038">
    <property type="entry name" value="CAP_ED"/>
    <property type="match status" value="1"/>
</dbReference>
<evidence type="ECO:0000313" key="3">
    <source>
        <dbReference type="Proteomes" id="UP000598467"/>
    </source>
</evidence>
<organism evidence="2 3">
    <name type="scientific">Roseibium aggregatum</name>
    <dbReference type="NCBI Taxonomy" id="187304"/>
    <lineage>
        <taxon>Bacteria</taxon>
        <taxon>Pseudomonadati</taxon>
        <taxon>Pseudomonadota</taxon>
        <taxon>Alphaproteobacteria</taxon>
        <taxon>Hyphomicrobiales</taxon>
        <taxon>Stappiaceae</taxon>
        <taxon>Roseibium</taxon>
    </lineage>
</organism>
<dbReference type="Pfam" id="PF00027">
    <property type="entry name" value="cNMP_binding"/>
    <property type="match status" value="1"/>
</dbReference>
<dbReference type="InterPro" id="IPR000595">
    <property type="entry name" value="cNMP-bd_dom"/>
</dbReference>
<dbReference type="SUPFAM" id="SSF51206">
    <property type="entry name" value="cAMP-binding domain-like"/>
    <property type="match status" value="1"/>
</dbReference>
<dbReference type="Gene3D" id="2.60.120.10">
    <property type="entry name" value="Jelly Rolls"/>
    <property type="match status" value="1"/>
</dbReference>
<dbReference type="Proteomes" id="UP000598467">
    <property type="component" value="Unassembled WGS sequence"/>
</dbReference>
<gene>
    <name evidence="2" type="ORF">HK439_05930</name>
</gene>
<name>A0A926NY02_9HYPH</name>
<dbReference type="EMBL" id="JABFCZ010000005">
    <property type="protein sequence ID" value="MBD1545793.1"/>
    <property type="molecule type" value="Genomic_DNA"/>
</dbReference>
<dbReference type="InterPro" id="IPR018490">
    <property type="entry name" value="cNMP-bd_dom_sf"/>
</dbReference>
<feature type="domain" description="Cyclic nucleotide-binding" evidence="1">
    <location>
        <begin position="21"/>
        <end position="76"/>
    </location>
</feature>